<dbReference type="Proteomes" id="UP000244677">
    <property type="component" value="Chromosome"/>
</dbReference>
<dbReference type="KEGG" id="fki:FK004_05365"/>
<reference evidence="3 4" key="1">
    <citation type="submission" date="2017-04" db="EMBL/GenBank/DDBJ databases">
        <title>Complete genome sequence of Flavobacterium kingsejong AJ004.</title>
        <authorList>
            <person name="Lee P.C."/>
        </authorList>
    </citation>
    <scope>NUCLEOTIDE SEQUENCE [LARGE SCALE GENOMIC DNA]</scope>
    <source>
        <strain evidence="3 4">AJ004</strain>
    </source>
</reference>
<sequence>MTNKVLAALLLSLGWLQINAQVTIKPGVRAGMNLATISNMNADTKADFYVGGFVSIKLASFYTLQPELTYSRQGAKSGLYDFSGDYPIVIDPQMYSRSRNIELQYLSVGVMNKFRIVEGLHAVVGPTLDFKVGDNFTSFYDDPIGVDMAIVAGFGYTFPFGLTVEARYKQGLIDIFGNDYDDDFYSNNGYYENNVLKQIKLNQVIQLGAAYSFDF</sequence>
<dbReference type="AlphaFoldDB" id="A0A2S1LLZ3"/>
<dbReference type="RefSeq" id="WP_108736336.1">
    <property type="nucleotide sequence ID" value="NZ_CP020919.1"/>
</dbReference>
<keyword evidence="1" id="KW-0732">Signal</keyword>
<feature type="chain" id="PRO_5015665014" description="Outer membrane protein beta-barrel domain-containing protein" evidence="1">
    <location>
        <begin position="21"/>
        <end position="215"/>
    </location>
</feature>
<gene>
    <name evidence="3" type="ORF">FK004_05365</name>
</gene>
<name>A0A2S1LLZ3_9FLAO</name>
<dbReference type="InterPro" id="IPR025665">
    <property type="entry name" value="Beta-barrel_OMP_2"/>
</dbReference>
<protein>
    <recommendedName>
        <fullName evidence="2">Outer membrane protein beta-barrel domain-containing protein</fullName>
    </recommendedName>
</protein>
<feature type="signal peptide" evidence="1">
    <location>
        <begin position="1"/>
        <end position="20"/>
    </location>
</feature>
<proteinExistence type="predicted"/>
<keyword evidence="4" id="KW-1185">Reference proteome</keyword>
<evidence type="ECO:0000259" key="2">
    <source>
        <dbReference type="Pfam" id="PF13568"/>
    </source>
</evidence>
<feature type="domain" description="Outer membrane protein beta-barrel" evidence="2">
    <location>
        <begin position="20"/>
        <end position="176"/>
    </location>
</feature>
<evidence type="ECO:0000313" key="4">
    <source>
        <dbReference type="Proteomes" id="UP000244677"/>
    </source>
</evidence>
<accession>A0A2S1LLZ3</accession>
<dbReference type="OrthoDB" id="947434at2"/>
<dbReference type="EMBL" id="CP020919">
    <property type="protein sequence ID" value="AWG24701.1"/>
    <property type="molecule type" value="Genomic_DNA"/>
</dbReference>
<evidence type="ECO:0000313" key="3">
    <source>
        <dbReference type="EMBL" id="AWG24701.1"/>
    </source>
</evidence>
<evidence type="ECO:0000256" key="1">
    <source>
        <dbReference type="SAM" id="SignalP"/>
    </source>
</evidence>
<organism evidence="3 4">
    <name type="scientific">Flavobacterium kingsejongi</name>
    <dbReference type="NCBI Taxonomy" id="1678728"/>
    <lineage>
        <taxon>Bacteria</taxon>
        <taxon>Pseudomonadati</taxon>
        <taxon>Bacteroidota</taxon>
        <taxon>Flavobacteriia</taxon>
        <taxon>Flavobacteriales</taxon>
        <taxon>Flavobacteriaceae</taxon>
        <taxon>Flavobacterium</taxon>
    </lineage>
</organism>
<dbReference type="Pfam" id="PF13568">
    <property type="entry name" value="OMP_b-brl_2"/>
    <property type="match status" value="1"/>
</dbReference>